<dbReference type="PROSITE" id="PS00695">
    <property type="entry name" value="ENT_VIR_OMP_2"/>
    <property type="match status" value="1"/>
</dbReference>
<accession>A0ABM8TA57</accession>
<evidence type="ECO:0000256" key="1">
    <source>
        <dbReference type="ARBA" id="ARBA00004442"/>
    </source>
</evidence>
<protein>
    <submittedName>
        <fullName evidence="2">Uncharacterized protein</fullName>
    </submittedName>
</protein>
<evidence type="ECO:0000313" key="2">
    <source>
        <dbReference type="EMBL" id="CAG2129671.1"/>
    </source>
</evidence>
<reference evidence="2 3" key="1">
    <citation type="submission" date="2021-03" db="EMBL/GenBank/DDBJ databases">
        <authorList>
            <person name="Peeters C."/>
        </authorList>
    </citation>
    <scope>NUCLEOTIDE SEQUENCE [LARGE SCALE GENOMIC DNA]</scope>
    <source>
        <strain evidence="2 3">LMG 26411</strain>
    </source>
</reference>
<name>A0ABM8TA57_9BURK</name>
<keyword evidence="3" id="KW-1185">Reference proteome</keyword>
<comment type="caution">
    <text evidence="2">The sequence shown here is derived from an EMBL/GenBank/DDBJ whole genome shotgun (WGS) entry which is preliminary data.</text>
</comment>
<dbReference type="Proteomes" id="UP000672657">
    <property type="component" value="Unassembled WGS sequence"/>
</dbReference>
<comment type="subcellular location">
    <subcellularLocation>
        <location evidence="1">Cell outer membrane</location>
    </subcellularLocation>
</comment>
<dbReference type="InterPro" id="IPR000758">
    <property type="entry name" value="Enterovir_OMP"/>
</dbReference>
<sequence>MIPERPRLIGIHKMQCANRRTRRIWQRAAPLAGGLLLAMLQQAAHGQELLLMGGAHTNPPIHGDDDRSAVYAYSYQQNLTDNWYATYTYLNEGHVSGHHRDGHSAQLWWRWLTPGRQLALSVGAGPYLFFDTTEAQDDGSYRNHHGVALQASAAATWYVSGGPWMVQARFNRTQAWSSFSSNTALLGVGYQLDHGRRDGPFIAGTRTTALTGDELTVFLGARIVNSFESETGFAAAAEYRHGFWRGVEGTISYFSESSSDLVQRRGVAAQAWLNGGFFDDRLTLGVGAGPYYATTLHVRGPDAEASPSRWSALLTLSASYRLSSHWLGRMSWNRVMTGYDRDADLFLAGVGYRF</sequence>
<dbReference type="EMBL" id="CAJPVI010000001">
    <property type="protein sequence ID" value="CAG2129671.1"/>
    <property type="molecule type" value="Genomic_DNA"/>
</dbReference>
<organism evidence="2 3">
    <name type="scientific">Cupriavidus numazuensis</name>
    <dbReference type="NCBI Taxonomy" id="221992"/>
    <lineage>
        <taxon>Bacteria</taxon>
        <taxon>Pseudomonadati</taxon>
        <taxon>Pseudomonadota</taxon>
        <taxon>Betaproteobacteria</taxon>
        <taxon>Burkholderiales</taxon>
        <taxon>Burkholderiaceae</taxon>
        <taxon>Cupriavidus</taxon>
    </lineage>
</organism>
<gene>
    <name evidence="2" type="ORF">LMG26411_00212</name>
</gene>
<evidence type="ECO:0000313" key="3">
    <source>
        <dbReference type="Proteomes" id="UP000672657"/>
    </source>
</evidence>
<dbReference type="InterPro" id="IPR011250">
    <property type="entry name" value="OMP/PagP_B-barrel"/>
</dbReference>
<proteinExistence type="predicted"/>
<dbReference type="SUPFAM" id="SSF56925">
    <property type="entry name" value="OMPA-like"/>
    <property type="match status" value="1"/>
</dbReference>
<dbReference type="Gene3D" id="2.40.160.20">
    <property type="match status" value="1"/>
</dbReference>